<feature type="compositionally biased region" description="Low complexity" evidence="16">
    <location>
        <begin position="888"/>
        <end position="901"/>
    </location>
</feature>
<sequence length="932" mass="104743">MLSGAVRARRPPSPPPSHHQSAPRFPPKEGHLDADERRAAASLGYGPSRKHGHAPGGFNITSGEWKLIIVLVVIASAVRLFRISKPDSVVFDEVHFGKFASRYIKTRYFVDVHPPLAKLLITLAAFVSGYDGNFDFAEIAKPYEHTPYVAMRMLPATLGIATVPLAYLTIRGLECRATTALLGALFVIFDNALITQSRHILLDSPLVFFTALTIFVWVGFCNEDKHEPFTDSWWGWLMLTGLSLGAVVSSKWVGLFTIATVGFGTIRQLWMLLGDLRVTPRLWIKHFYARALCLILVPIIFYMVMFEIHFLILENSGEGDGFMSAEFQHTLGGRGMSDTFADVAIGSRVTIRHVHTQGGYLHSHSHNYPGGSQQQQITLYPHIDQNNDWRIVNATQDNHPETDWMDYPELVYIDHGSRIKLRHIVTEKNLHSHDYRPPVSEVDFQNEVSAYGMAGFAGDMNDDWFVEIEKGSKYDPESSRRVRTLGTVIRLRHVLTGCYLFSHKVKLPTWGYEQQEVTCNKNAARPNSLWTIESNDHPNLPPDAAKVNYRKLGFFDKFFELQRVMWRTNAGLTDRHTYDSRPSSWPRLRRGINFWVKDNRQIYLLGNPMIWFLSTAAIAGYVAVRGLLILRVQRGYRDFENTKVVKYDMLCGFLFMGWGLHYFPFFLMSRQLFLHHYLPALYFAILLLCAVFDFMTSTLRPRWRLQIAAVLIIIAVWNFSIFSPLVYGNTWTRAECEKAQWLRTWDFSCESFFNDYSQYKGAILATPQKSLAASPPLATIGGEPDGRGAIVVQDHLGQAANVPPEAEQTSVDAGKAEPGHDIFAPPAQGDIRSKNNNAVPPSVEDNEPKAISSIGFSPLSETLSKQDERASETPAESAFTVSQQDGGSTSPSDDALSPASSEEAKAKVQGPVDAEQAEADEVRQELFPDAQS</sequence>
<dbReference type="InterPro" id="IPR003342">
    <property type="entry name" value="ArnT-like_N"/>
</dbReference>
<keyword evidence="10 15" id="KW-1133">Transmembrane helix</keyword>
<evidence type="ECO:0000256" key="8">
    <source>
        <dbReference type="ARBA" id="ARBA00022737"/>
    </source>
</evidence>
<dbReference type="EC" id="2.4.1.109" evidence="4 15"/>
<evidence type="ECO:0000256" key="13">
    <source>
        <dbReference type="ARBA" id="ARBA00045085"/>
    </source>
</evidence>
<gene>
    <name evidence="18" type="ORF">DFH94DRAFT_718673</name>
</gene>
<dbReference type="GO" id="GO:0004169">
    <property type="term" value="F:dolichyl-phosphate-mannose-protein mannosyltransferase activity"/>
    <property type="evidence" value="ECO:0007669"/>
    <property type="project" value="UniProtKB-UniRule"/>
</dbReference>
<evidence type="ECO:0000256" key="14">
    <source>
        <dbReference type="ARBA" id="ARBA00045102"/>
    </source>
</evidence>
<dbReference type="Proteomes" id="UP000759537">
    <property type="component" value="Unassembled WGS sequence"/>
</dbReference>
<dbReference type="FunFam" id="2.80.10.50:FF:000034">
    <property type="entry name" value="Dolichyl-phosphate-mannose-protein mannosyltransferase 1"/>
    <property type="match status" value="1"/>
</dbReference>
<dbReference type="SUPFAM" id="SSF82109">
    <property type="entry name" value="MIR domain"/>
    <property type="match status" value="1"/>
</dbReference>
<protein>
    <recommendedName>
        <fullName evidence="4 15">Dolichyl-phosphate-mannose--protein mannosyltransferase</fullName>
        <ecNumber evidence="4 15">2.4.1.109</ecNumber>
    </recommendedName>
</protein>
<reference evidence="18" key="2">
    <citation type="journal article" date="2020" name="Nat. Commun.">
        <title>Large-scale genome sequencing of mycorrhizal fungi provides insights into the early evolution of symbiotic traits.</title>
        <authorList>
            <person name="Miyauchi S."/>
            <person name="Kiss E."/>
            <person name="Kuo A."/>
            <person name="Drula E."/>
            <person name="Kohler A."/>
            <person name="Sanchez-Garcia M."/>
            <person name="Morin E."/>
            <person name="Andreopoulos B."/>
            <person name="Barry K.W."/>
            <person name="Bonito G."/>
            <person name="Buee M."/>
            <person name="Carver A."/>
            <person name="Chen C."/>
            <person name="Cichocki N."/>
            <person name="Clum A."/>
            <person name="Culley D."/>
            <person name="Crous P.W."/>
            <person name="Fauchery L."/>
            <person name="Girlanda M."/>
            <person name="Hayes R.D."/>
            <person name="Keri Z."/>
            <person name="LaButti K."/>
            <person name="Lipzen A."/>
            <person name="Lombard V."/>
            <person name="Magnuson J."/>
            <person name="Maillard F."/>
            <person name="Murat C."/>
            <person name="Nolan M."/>
            <person name="Ohm R.A."/>
            <person name="Pangilinan J."/>
            <person name="Pereira M.F."/>
            <person name="Perotto S."/>
            <person name="Peter M."/>
            <person name="Pfister S."/>
            <person name="Riley R."/>
            <person name="Sitrit Y."/>
            <person name="Stielow J.B."/>
            <person name="Szollosi G."/>
            <person name="Zifcakova L."/>
            <person name="Stursova M."/>
            <person name="Spatafora J.W."/>
            <person name="Tedersoo L."/>
            <person name="Vaario L.M."/>
            <person name="Yamada A."/>
            <person name="Yan M."/>
            <person name="Wang P."/>
            <person name="Xu J."/>
            <person name="Bruns T."/>
            <person name="Baldrian P."/>
            <person name="Vilgalys R."/>
            <person name="Dunand C."/>
            <person name="Henrissat B."/>
            <person name="Grigoriev I.V."/>
            <person name="Hibbett D."/>
            <person name="Nagy L.G."/>
            <person name="Martin F.M."/>
        </authorList>
    </citation>
    <scope>NUCLEOTIDE SEQUENCE</scope>
    <source>
        <strain evidence="18">Prilba</strain>
    </source>
</reference>
<feature type="transmembrane region" description="Helical" evidence="15">
    <location>
        <begin position="609"/>
        <end position="628"/>
    </location>
</feature>
<dbReference type="SMART" id="SM00472">
    <property type="entry name" value="MIR"/>
    <property type="match status" value="3"/>
</dbReference>
<evidence type="ECO:0000313" key="18">
    <source>
        <dbReference type="EMBL" id="KAF8485152.1"/>
    </source>
</evidence>
<proteinExistence type="inferred from homology"/>
<keyword evidence="7 15" id="KW-0812">Transmembrane</keyword>
<evidence type="ECO:0000256" key="11">
    <source>
        <dbReference type="ARBA" id="ARBA00023136"/>
    </source>
</evidence>
<feature type="transmembrane region" description="Helical" evidence="15">
    <location>
        <begin position="149"/>
        <end position="170"/>
    </location>
</feature>
<dbReference type="Pfam" id="PF02366">
    <property type="entry name" value="PMT"/>
    <property type="match status" value="1"/>
</dbReference>
<comment type="function">
    <text evidence="15">Transfers mannose from Dol-P-mannose to Ser or Thr residues on proteins.</text>
</comment>
<evidence type="ECO:0000256" key="6">
    <source>
        <dbReference type="ARBA" id="ARBA00022679"/>
    </source>
</evidence>
<dbReference type="EMBL" id="WHVB01000003">
    <property type="protein sequence ID" value="KAF8485152.1"/>
    <property type="molecule type" value="Genomic_DNA"/>
</dbReference>
<keyword evidence="8" id="KW-0677">Repeat</keyword>
<dbReference type="PANTHER" id="PTHR10050:SF50">
    <property type="entry name" value="DOLICHYL-PHOSPHATE-MANNOSE--PROTEIN MANNOSYLTRANSFERASE 1-RELATED"/>
    <property type="match status" value="1"/>
</dbReference>
<keyword evidence="5 15" id="KW-0328">Glycosyltransferase</keyword>
<keyword evidence="9 15" id="KW-0256">Endoplasmic reticulum</keyword>
<dbReference type="PROSITE" id="PS50919">
    <property type="entry name" value="MIR"/>
    <property type="match status" value="3"/>
</dbReference>
<dbReference type="Pfam" id="PF02815">
    <property type="entry name" value="MIR"/>
    <property type="match status" value="1"/>
</dbReference>
<feature type="domain" description="MIR" evidence="17">
    <location>
        <begin position="340"/>
        <end position="394"/>
    </location>
</feature>
<comment type="similarity">
    <text evidence="3 15">Belongs to the glycosyltransferase 39 family.</text>
</comment>
<reference evidence="18" key="1">
    <citation type="submission" date="2019-10" db="EMBL/GenBank/DDBJ databases">
        <authorList>
            <consortium name="DOE Joint Genome Institute"/>
            <person name="Kuo A."/>
            <person name="Miyauchi S."/>
            <person name="Kiss E."/>
            <person name="Drula E."/>
            <person name="Kohler A."/>
            <person name="Sanchez-Garcia M."/>
            <person name="Andreopoulos B."/>
            <person name="Barry K.W."/>
            <person name="Bonito G."/>
            <person name="Buee M."/>
            <person name="Carver A."/>
            <person name="Chen C."/>
            <person name="Cichocki N."/>
            <person name="Clum A."/>
            <person name="Culley D."/>
            <person name="Crous P.W."/>
            <person name="Fauchery L."/>
            <person name="Girlanda M."/>
            <person name="Hayes R."/>
            <person name="Keri Z."/>
            <person name="LaButti K."/>
            <person name="Lipzen A."/>
            <person name="Lombard V."/>
            <person name="Magnuson J."/>
            <person name="Maillard F."/>
            <person name="Morin E."/>
            <person name="Murat C."/>
            <person name="Nolan M."/>
            <person name="Ohm R."/>
            <person name="Pangilinan J."/>
            <person name="Pereira M."/>
            <person name="Perotto S."/>
            <person name="Peter M."/>
            <person name="Riley R."/>
            <person name="Sitrit Y."/>
            <person name="Stielow B."/>
            <person name="Szollosi G."/>
            <person name="Zifcakova L."/>
            <person name="Stursova M."/>
            <person name="Spatafora J.W."/>
            <person name="Tedersoo L."/>
            <person name="Vaario L.-M."/>
            <person name="Yamada A."/>
            <person name="Yan M."/>
            <person name="Wang P."/>
            <person name="Xu J."/>
            <person name="Bruns T."/>
            <person name="Baldrian P."/>
            <person name="Vilgalys R."/>
            <person name="Henrissat B."/>
            <person name="Grigoriev I.V."/>
            <person name="Hibbett D."/>
            <person name="Nagy L.G."/>
            <person name="Martin F.M."/>
        </authorList>
    </citation>
    <scope>NUCLEOTIDE SEQUENCE</scope>
    <source>
        <strain evidence="18">Prilba</strain>
    </source>
</reference>
<dbReference type="Gene3D" id="2.80.10.50">
    <property type="match status" value="1"/>
</dbReference>
<evidence type="ECO:0000256" key="15">
    <source>
        <dbReference type="RuleBase" id="RU367007"/>
    </source>
</evidence>
<dbReference type="AlphaFoldDB" id="A0A9P5N368"/>
<evidence type="ECO:0000259" key="17">
    <source>
        <dbReference type="PROSITE" id="PS50919"/>
    </source>
</evidence>
<evidence type="ECO:0000256" key="2">
    <source>
        <dbReference type="ARBA" id="ARBA00004922"/>
    </source>
</evidence>
<dbReference type="PANTHER" id="PTHR10050">
    <property type="entry name" value="DOLICHYL-PHOSPHATE-MANNOSE--PROTEIN MANNOSYLTRANSFERASE"/>
    <property type="match status" value="1"/>
</dbReference>
<dbReference type="OrthoDB" id="292747at2759"/>
<dbReference type="InterPro" id="IPR016093">
    <property type="entry name" value="MIR_motif"/>
</dbReference>
<feature type="transmembrane region" description="Helical" evidence="15">
    <location>
        <begin position="649"/>
        <end position="668"/>
    </location>
</feature>
<feature type="transmembrane region" description="Helical" evidence="15">
    <location>
        <begin position="287"/>
        <end position="306"/>
    </location>
</feature>
<dbReference type="Pfam" id="PF16192">
    <property type="entry name" value="PMT_4TMC"/>
    <property type="match status" value="1"/>
</dbReference>
<feature type="transmembrane region" description="Helical" evidence="15">
    <location>
        <begin position="240"/>
        <end position="266"/>
    </location>
</feature>
<comment type="pathway">
    <text evidence="2 15">Protein modification; protein glycosylation.</text>
</comment>
<evidence type="ECO:0000256" key="9">
    <source>
        <dbReference type="ARBA" id="ARBA00022824"/>
    </source>
</evidence>
<evidence type="ECO:0000256" key="3">
    <source>
        <dbReference type="ARBA" id="ARBA00007222"/>
    </source>
</evidence>
<dbReference type="GO" id="GO:0031502">
    <property type="term" value="C:dolichyl-phosphate-mannose-protein mannosyltransferase complex"/>
    <property type="evidence" value="ECO:0007669"/>
    <property type="project" value="UniProtKB-ARBA"/>
</dbReference>
<keyword evidence="6 15" id="KW-0808">Transferase</keyword>
<dbReference type="InterPro" id="IPR032421">
    <property type="entry name" value="PMT_4TMC"/>
</dbReference>
<feature type="region of interest" description="Disordered" evidence="16">
    <location>
        <begin position="1"/>
        <end position="32"/>
    </location>
</feature>
<dbReference type="InterPro" id="IPR036300">
    <property type="entry name" value="MIR_dom_sf"/>
</dbReference>
<comment type="catalytic activity">
    <reaction evidence="14 15">
        <text>a di-trans,poly-cis-dolichyl beta-D-mannosyl phosphate + L-seryl-[protein] = 3-O-(alpha-D-mannosyl)-L-seryl-[protein] + a di-trans,poly-cis-dolichyl phosphate + H(+)</text>
        <dbReference type="Rhea" id="RHEA:17377"/>
        <dbReference type="Rhea" id="RHEA-COMP:9863"/>
        <dbReference type="Rhea" id="RHEA-COMP:13546"/>
        <dbReference type="Rhea" id="RHEA-COMP:19498"/>
        <dbReference type="Rhea" id="RHEA-COMP:19501"/>
        <dbReference type="ChEBI" id="CHEBI:15378"/>
        <dbReference type="ChEBI" id="CHEBI:29999"/>
        <dbReference type="ChEBI" id="CHEBI:57683"/>
        <dbReference type="ChEBI" id="CHEBI:58211"/>
        <dbReference type="ChEBI" id="CHEBI:137321"/>
        <dbReference type="EC" id="2.4.1.109"/>
    </reaction>
</comment>
<evidence type="ECO:0000313" key="19">
    <source>
        <dbReference type="Proteomes" id="UP000759537"/>
    </source>
</evidence>
<feature type="domain" description="MIR" evidence="17">
    <location>
        <begin position="480"/>
        <end position="535"/>
    </location>
</feature>
<evidence type="ECO:0000256" key="16">
    <source>
        <dbReference type="SAM" id="MobiDB-lite"/>
    </source>
</evidence>
<comment type="caution">
    <text evidence="18">The sequence shown here is derived from an EMBL/GenBank/DDBJ whole genome shotgun (WGS) entry which is preliminary data.</text>
</comment>
<feature type="region of interest" description="Disordered" evidence="16">
    <location>
        <begin position="800"/>
        <end position="932"/>
    </location>
</feature>
<keyword evidence="11 15" id="KW-0472">Membrane</keyword>
<dbReference type="CDD" id="cd23283">
    <property type="entry name" value="beta-trefoil_MIR_PMT1-like"/>
    <property type="match status" value="1"/>
</dbReference>
<evidence type="ECO:0000256" key="1">
    <source>
        <dbReference type="ARBA" id="ARBA00004477"/>
    </source>
</evidence>
<evidence type="ECO:0000256" key="4">
    <source>
        <dbReference type="ARBA" id="ARBA00012839"/>
    </source>
</evidence>
<name>A0A9P5N368_9AGAM</name>
<evidence type="ECO:0000256" key="7">
    <source>
        <dbReference type="ARBA" id="ARBA00022692"/>
    </source>
</evidence>
<feature type="transmembrane region" description="Helical" evidence="15">
    <location>
        <begin position="674"/>
        <end position="695"/>
    </location>
</feature>
<feature type="transmembrane region" description="Helical" evidence="15">
    <location>
        <begin position="200"/>
        <end position="220"/>
    </location>
</feature>
<keyword evidence="19" id="KW-1185">Reference proteome</keyword>
<comment type="subcellular location">
    <subcellularLocation>
        <location evidence="1 15">Endoplasmic reticulum membrane</location>
        <topology evidence="1 15">Multi-pass membrane protein</topology>
    </subcellularLocation>
</comment>
<feature type="domain" description="MIR" evidence="17">
    <location>
        <begin position="410"/>
        <end position="469"/>
    </location>
</feature>
<evidence type="ECO:0000256" key="10">
    <source>
        <dbReference type="ARBA" id="ARBA00022989"/>
    </source>
</evidence>
<comment type="catalytic activity">
    <reaction evidence="13 15">
        <text>a di-trans,poly-cis-dolichyl beta-D-mannosyl phosphate + L-threonyl-[protein] = 3-O-(alpha-D-mannosyl)-L-threonyl-[protein] + a di-trans,poly-cis-dolichyl phosphate + H(+)</text>
        <dbReference type="Rhea" id="RHEA:53396"/>
        <dbReference type="Rhea" id="RHEA-COMP:11060"/>
        <dbReference type="Rhea" id="RHEA-COMP:13547"/>
        <dbReference type="Rhea" id="RHEA-COMP:19498"/>
        <dbReference type="Rhea" id="RHEA-COMP:19501"/>
        <dbReference type="ChEBI" id="CHEBI:15378"/>
        <dbReference type="ChEBI" id="CHEBI:30013"/>
        <dbReference type="ChEBI" id="CHEBI:57683"/>
        <dbReference type="ChEBI" id="CHEBI:58211"/>
        <dbReference type="ChEBI" id="CHEBI:137323"/>
        <dbReference type="EC" id="2.4.1.109"/>
    </reaction>
</comment>
<keyword evidence="12" id="KW-0325">Glycoprotein</keyword>
<dbReference type="InterPro" id="IPR027005">
    <property type="entry name" value="PMT-like"/>
</dbReference>
<organism evidence="18 19">
    <name type="scientific">Russula ochroleuca</name>
    <dbReference type="NCBI Taxonomy" id="152965"/>
    <lineage>
        <taxon>Eukaryota</taxon>
        <taxon>Fungi</taxon>
        <taxon>Dikarya</taxon>
        <taxon>Basidiomycota</taxon>
        <taxon>Agaricomycotina</taxon>
        <taxon>Agaricomycetes</taxon>
        <taxon>Russulales</taxon>
        <taxon>Russulaceae</taxon>
        <taxon>Russula</taxon>
    </lineage>
</organism>
<evidence type="ECO:0000256" key="5">
    <source>
        <dbReference type="ARBA" id="ARBA00022676"/>
    </source>
</evidence>
<evidence type="ECO:0000256" key="12">
    <source>
        <dbReference type="ARBA" id="ARBA00023180"/>
    </source>
</evidence>
<feature type="transmembrane region" description="Helical" evidence="15">
    <location>
        <begin position="707"/>
        <end position="727"/>
    </location>
</feature>
<accession>A0A9P5N368</accession>